<evidence type="ECO:0000259" key="2">
    <source>
        <dbReference type="Pfam" id="PF13387"/>
    </source>
</evidence>
<dbReference type="EMBL" id="JALNMH010000002">
    <property type="protein sequence ID" value="MCK7592575.1"/>
    <property type="molecule type" value="Genomic_DNA"/>
</dbReference>
<keyword evidence="1" id="KW-1133">Transmembrane helix</keyword>
<evidence type="ECO:0000313" key="5">
    <source>
        <dbReference type="Proteomes" id="UP001431449"/>
    </source>
</evidence>
<dbReference type="Pfam" id="PF25221">
    <property type="entry name" value="5TMH_Lnb"/>
    <property type="match status" value="1"/>
</dbReference>
<feature type="transmembrane region" description="Helical" evidence="1">
    <location>
        <begin position="350"/>
        <end position="368"/>
    </location>
</feature>
<comment type="caution">
    <text evidence="4">The sequence shown here is derived from an EMBL/GenBank/DDBJ whole genome shotgun (WGS) entry which is preliminary data.</text>
</comment>
<sequence length="398" mass="44453">MARKTGGRPAGAAWLLLLLLALPGALLAAPRIGVLTMGPGAEYWSRFGHNALLVEQSSGERLVYNYGFFDFEQPGFLARFIRGHMRYQLVALTFDRDFAYYQAEGRGMQLQWLNLEADEARELAEFLEWNARPENAEYRYDYFTDNCSTRVRDALDRVLGGLVLEQTRGRSRGLTWRSEALRLSAPDAWMYLGIHLLIGPRADQPLSRWQEGFVPARFHDALNLVRRADGRPLVESDIRLLPQRLPDALIEEPRFAYRAALIGLAAGLAIWLLARRRGAAGMLGRSLLALFWVFCAIAGLVGLGLWTFTDHDMAAGNRSLLLFNPLSLALLPSLGPLSRGLSPAAWQRHLAALCAALALVTLPLYLLPARPQDHLEWILLALPLHLAAWRLLARSGQA</sequence>
<keyword evidence="5" id="KW-1185">Reference proteome</keyword>
<feature type="domain" description="Lnb-like transmembrane" evidence="3">
    <location>
        <begin position="289"/>
        <end position="384"/>
    </location>
</feature>
<dbReference type="Proteomes" id="UP001431449">
    <property type="component" value="Unassembled WGS sequence"/>
</dbReference>
<keyword evidence="1" id="KW-0812">Transmembrane</keyword>
<feature type="domain" description="Lnb N-terminal periplasmic" evidence="2">
    <location>
        <begin position="34"/>
        <end position="165"/>
    </location>
</feature>
<feature type="transmembrane region" description="Helical" evidence="1">
    <location>
        <begin position="286"/>
        <end position="308"/>
    </location>
</feature>
<dbReference type="RefSeq" id="WP_248204780.1">
    <property type="nucleotide sequence ID" value="NZ_JALNMH010000002.1"/>
</dbReference>
<feature type="transmembrane region" description="Helical" evidence="1">
    <location>
        <begin position="255"/>
        <end position="274"/>
    </location>
</feature>
<accession>A0ABT0GEX6</accession>
<evidence type="ECO:0000313" key="4">
    <source>
        <dbReference type="EMBL" id="MCK7592575.1"/>
    </source>
</evidence>
<feature type="transmembrane region" description="Helical" evidence="1">
    <location>
        <begin position="374"/>
        <end position="392"/>
    </location>
</feature>
<dbReference type="Pfam" id="PF13387">
    <property type="entry name" value="Lnb_N"/>
    <property type="match status" value="1"/>
</dbReference>
<organism evidence="4 5">
    <name type="scientific">Pseudomarimonas salicorniae</name>
    <dbReference type="NCBI Taxonomy" id="2933270"/>
    <lineage>
        <taxon>Bacteria</taxon>
        <taxon>Pseudomonadati</taxon>
        <taxon>Pseudomonadota</taxon>
        <taxon>Gammaproteobacteria</taxon>
        <taxon>Lysobacterales</taxon>
        <taxon>Lysobacteraceae</taxon>
        <taxon>Pseudomarimonas</taxon>
    </lineage>
</organism>
<reference evidence="4" key="1">
    <citation type="submission" date="2022-04" db="EMBL/GenBank/DDBJ databases">
        <title>Lysobacter sp. CAU 1642 isolated from sea sand.</title>
        <authorList>
            <person name="Kim W."/>
        </authorList>
    </citation>
    <scope>NUCLEOTIDE SEQUENCE</scope>
    <source>
        <strain evidence="4">CAU 1642</strain>
    </source>
</reference>
<keyword evidence="1" id="KW-0472">Membrane</keyword>
<dbReference type="InterPro" id="IPR057436">
    <property type="entry name" value="5TMH_Lnb"/>
</dbReference>
<evidence type="ECO:0000256" key="1">
    <source>
        <dbReference type="SAM" id="Phobius"/>
    </source>
</evidence>
<proteinExistence type="predicted"/>
<gene>
    <name evidence="4" type="ORF">M0G41_02710</name>
</gene>
<name>A0ABT0GEX6_9GAMM</name>
<protein>
    <submittedName>
        <fullName evidence="4">DUF4105 domain-containing protein</fullName>
    </submittedName>
</protein>
<dbReference type="InterPro" id="IPR025178">
    <property type="entry name" value="Lnb_N"/>
</dbReference>
<evidence type="ECO:0000259" key="3">
    <source>
        <dbReference type="Pfam" id="PF25221"/>
    </source>
</evidence>